<gene>
    <name evidence="3" type="ORF">J8A68_002427</name>
</gene>
<comment type="caution">
    <text evidence="3">The sequence shown here is derived from an EMBL/GenBank/DDBJ whole genome shotgun (WGS) entry which is preliminary data.</text>
</comment>
<dbReference type="EMBL" id="JAGSYN010000109">
    <property type="protein sequence ID" value="KAG7664049.1"/>
    <property type="molecule type" value="Genomic_DNA"/>
</dbReference>
<dbReference type="PIRSF" id="PIRSF013171">
    <property type="entry name" value="Pur_nuclsid_perm"/>
    <property type="match status" value="1"/>
</dbReference>
<comment type="similarity">
    <text evidence="1">Belongs to the NUP family.</text>
</comment>
<evidence type="ECO:0008006" key="5">
    <source>
        <dbReference type="Google" id="ProtNLM"/>
    </source>
</evidence>
<feature type="signal peptide" evidence="2">
    <location>
        <begin position="1"/>
        <end position="18"/>
    </location>
</feature>
<dbReference type="PANTHER" id="PTHR38643">
    <property type="entry name" value="PURINE NUCLEOSIDE PERMEASE C285.05-RELATED"/>
    <property type="match status" value="1"/>
</dbReference>
<name>A0A8J5QD85_9ASCO</name>
<dbReference type="RefSeq" id="XP_049264281.1">
    <property type="nucleotide sequence ID" value="XM_049406177.1"/>
</dbReference>
<sequence length="383" mass="42307">MRYSSLLTTATIITSVLCQHIKPRDEETDVKTSSGSQFQPKVLIISMFGLERDPWLESMDLIQNITIPGLSPMYPTIHCTTNGTICQITIDEGEINAAASMTALTLSPLFDLSKTYFLIAGIAGGEPQYTTLGGVTFARFAVQVGLAYQFGYDDYIKEHPDWTTGYIPFGVSDQDSYPESVFGTEVFEVNEKLRDRAVELAQKVNLNKGNELNAQFRQLYTEEVARAEPAIYKCDVSTSDNYFTGNILNDYAANFTKLMTNGTATYCATALEDNATLEVLTRLSKSGLVDFDRVMIMRSIANFARPPPSMSALDFFFNGTTGGIEASLDNLVIAGTPIIHDILTNWETDYKNGNKYASNNYIGDVYGTLGGTPDFGFDSYIEF</sequence>
<evidence type="ECO:0000256" key="2">
    <source>
        <dbReference type="SAM" id="SignalP"/>
    </source>
</evidence>
<evidence type="ECO:0000256" key="1">
    <source>
        <dbReference type="PIRNR" id="PIRNR013171"/>
    </source>
</evidence>
<organism evidence="3 4">
    <name type="scientific">[Candida] subhashii</name>
    <dbReference type="NCBI Taxonomy" id="561895"/>
    <lineage>
        <taxon>Eukaryota</taxon>
        <taxon>Fungi</taxon>
        <taxon>Dikarya</taxon>
        <taxon>Ascomycota</taxon>
        <taxon>Saccharomycotina</taxon>
        <taxon>Pichiomycetes</taxon>
        <taxon>Debaryomycetaceae</taxon>
        <taxon>Spathaspora</taxon>
    </lineage>
</organism>
<keyword evidence="1" id="KW-0813">Transport</keyword>
<evidence type="ECO:0000313" key="3">
    <source>
        <dbReference type="EMBL" id="KAG7664049.1"/>
    </source>
</evidence>
<protein>
    <recommendedName>
        <fullName evidence="5">Purine nucleoside permease</fullName>
    </recommendedName>
</protein>
<dbReference type="PANTHER" id="PTHR38643:SF1">
    <property type="entry name" value="PURINE NUCLEOSIDE PERMEASE C285.05-RELATED"/>
    <property type="match status" value="1"/>
</dbReference>
<dbReference type="GO" id="GO:0005783">
    <property type="term" value="C:endoplasmic reticulum"/>
    <property type="evidence" value="ECO:0007669"/>
    <property type="project" value="TreeGrafter"/>
</dbReference>
<dbReference type="OrthoDB" id="2331083at2759"/>
<proteinExistence type="inferred from homology"/>
<reference evidence="3 4" key="1">
    <citation type="journal article" date="2021" name="DNA Res.">
        <title>Genome analysis of Candida subhashii reveals its hybrid nature and dual mitochondrial genome conformations.</title>
        <authorList>
            <person name="Mixao V."/>
            <person name="Hegedusova E."/>
            <person name="Saus E."/>
            <person name="Pryszcz L.P."/>
            <person name="Cillingova A."/>
            <person name="Nosek J."/>
            <person name="Gabaldon T."/>
        </authorList>
    </citation>
    <scope>NUCLEOTIDE SEQUENCE [LARGE SCALE GENOMIC DNA]</scope>
    <source>
        <strain evidence="3 4">CBS 10753</strain>
    </source>
</reference>
<feature type="chain" id="PRO_5035189045" description="Purine nucleoside permease" evidence="2">
    <location>
        <begin position="19"/>
        <end position="383"/>
    </location>
</feature>
<dbReference type="AlphaFoldDB" id="A0A8J5QD85"/>
<comment type="function">
    <text evidence="1">Nucleoside permease that transports adenosine and guanosine.</text>
</comment>
<dbReference type="Proteomes" id="UP000694255">
    <property type="component" value="Unassembled WGS sequence"/>
</dbReference>
<evidence type="ECO:0000313" key="4">
    <source>
        <dbReference type="Proteomes" id="UP000694255"/>
    </source>
</evidence>
<accession>A0A8J5QD85</accession>
<dbReference type="GO" id="GO:0055085">
    <property type="term" value="P:transmembrane transport"/>
    <property type="evidence" value="ECO:0007669"/>
    <property type="project" value="InterPro"/>
</dbReference>
<dbReference type="Pfam" id="PF06516">
    <property type="entry name" value="NUP"/>
    <property type="match status" value="1"/>
</dbReference>
<dbReference type="GeneID" id="73469228"/>
<dbReference type="InterPro" id="IPR009486">
    <property type="entry name" value="Pur_nuclsid_perm"/>
</dbReference>
<keyword evidence="4" id="KW-1185">Reference proteome</keyword>
<keyword evidence="2" id="KW-0732">Signal</keyword>